<comment type="caution">
    <text evidence="2">The sequence shown here is derived from an EMBL/GenBank/DDBJ whole genome shotgun (WGS) entry which is preliminary data.</text>
</comment>
<feature type="signal peptide" evidence="1">
    <location>
        <begin position="1"/>
        <end position="19"/>
    </location>
</feature>
<proteinExistence type="predicted"/>
<dbReference type="EMBL" id="JBHTIK010000005">
    <property type="protein sequence ID" value="MFD0848333.1"/>
    <property type="molecule type" value="Genomic_DNA"/>
</dbReference>
<name>A0ABW3C296_SPHXN</name>
<protein>
    <submittedName>
        <fullName evidence="2">Uncharacterized protein</fullName>
    </submittedName>
</protein>
<reference evidence="3" key="1">
    <citation type="journal article" date="2019" name="Int. J. Syst. Evol. Microbiol.">
        <title>The Global Catalogue of Microorganisms (GCM) 10K type strain sequencing project: providing services to taxonomists for standard genome sequencing and annotation.</title>
        <authorList>
            <consortium name="The Broad Institute Genomics Platform"/>
            <consortium name="The Broad Institute Genome Sequencing Center for Infectious Disease"/>
            <person name="Wu L."/>
            <person name="Ma J."/>
        </authorList>
    </citation>
    <scope>NUCLEOTIDE SEQUENCE [LARGE SCALE GENOMIC DNA]</scope>
    <source>
        <strain evidence="3">CCUG 52537</strain>
    </source>
</reference>
<gene>
    <name evidence="2" type="ORF">ACFQ00_08355</name>
</gene>
<dbReference type="RefSeq" id="WP_381488929.1">
    <property type="nucleotide sequence ID" value="NZ_JBHTIK010000005.1"/>
</dbReference>
<sequence length="162" mass="16950">MRVLCLGVVLAFSASTALAADIKLSPADTAAAFKAAGFVKKGSRWEGCGDPGTMSYTPGAIETVRDINGDGQPEAIITEGSTYCFGHTGTGYTIVSKQAAGGWKVISGGSGIPNLLATKGVGGWPDIEIGGPGFCFPVERWNGKEYRLHRHQYEGKACRPPN</sequence>
<accession>A0ABW3C296</accession>
<keyword evidence="3" id="KW-1185">Reference proteome</keyword>
<dbReference type="Proteomes" id="UP001597124">
    <property type="component" value="Unassembled WGS sequence"/>
</dbReference>
<feature type="chain" id="PRO_5046832979" evidence="1">
    <location>
        <begin position="20"/>
        <end position="162"/>
    </location>
</feature>
<keyword evidence="1" id="KW-0732">Signal</keyword>
<evidence type="ECO:0000313" key="2">
    <source>
        <dbReference type="EMBL" id="MFD0848333.1"/>
    </source>
</evidence>
<evidence type="ECO:0000256" key="1">
    <source>
        <dbReference type="SAM" id="SignalP"/>
    </source>
</evidence>
<evidence type="ECO:0000313" key="3">
    <source>
        <dbReference type="Proteomes" id="UP001597124"/>
    </source>
</evidence>
<organism evidence="2 3">
    <name type="scientific">Sphingosinicella xenopeptidilytica</name>
    <dbReference type="NCBI Taxonomy" id="364098"/>
    <lineage>
        <taxon>Bacteria</taxon>
        <taxon>Pseudomonadati</taxon>
        <taxon>Pseudomonadota</taxon>
        <taxon>Alphaproteobacteria</taxon>
        <taxon>Sphingomonadales</taxon>
        <taxon>Sphingosinicellaceae</taxon>
        <taxon>Sphingosinicella</taxon>
    </lineage>
</organism>